<comment type="subcellular location">
    <subcellularLocation>
        <location evidence="1 7 8">Cytoplasm</location>
    </subcellularLocation>
</comment>
<feature type="domain" description="Mur ligase C-terminal" evidence="9">
    <location>
        <begin position="307"/>
        <end position="425"/>
    </location>
</feature>
<evidence type="ECO:0000256" key="8">
    <source>
        <dbReference type="RuleBase" id="RU003664"/>
    </source>
</evidence>
<dbReference type="UniPathway" id="UPA00219"/>
<evidence type="ECO:0000256" key="3">
    <source>
        <dbReference type="ARBA" id="ARBA00022490"/>
    </source>
</evidence>
<keyword evidence="7 8" id="KW-0131">Cell cycle</keyword>
<keyword evidence="6 7" id="KW-0067">ATP-binding</keyword>
<keyword evidence="3 7" id="KW-0963">Cytoplasm</keyword>
<dbReference type="Gene3D" id="3.90.190.20">
    <property type="entry name" value="Mur ligase, C-terminal domain"/>
    <property type="match status" value="1"/>
</dbReference>
<accession>A0A1F5G7T2</accession>
<dbReference type="EMBL" id="MFAY01000053">
    <property type="protein sequence ID" value="OGD87875.1"/>
    <property type="molecule type" value="Genomic_DNA"/>
</dbReference>
<keyword evidence="7 8" id="KW-0133">Cell shape</keyword>
<dbReference type="Gene3D" id="3.40.50.720">
    <property type="entry name" value="NAD(P)-binding Rossmann-like Domain"/>
    <property type="match status" value="1"/>
</dbReference>
<dbReference type="Gene3D" id="3.40.1190.10">
    <property type="entry name" value="Mur-like, catalytic domain"/>
    <property type="match status" value="1"/>
</dbReference>
<dbReference type="PANTHER" id="PTHR43692">
    <property type="entry name" value="UDP-N-ACETYLMURAMOYLALANINE--D-GLUTAMATE LIGASE"/>
    <property type="match status" value="1"/>
</dbReference>
<comment type="similarity">
    <text evidence="7">Belongs to the MurCDEF family.</text>
</comment>
<evidence type="ECO:0000256" key="1">
    <source>
        <dbReference type="ARBA" id="ARBA00004496"/>
    </source>
</evidence>
<evidence type="ECO:0000313" key="11">
    <source>
        <dbReference type="EMBL" id="OGD87875.1"/>
    </source>
</evidence>
<dbReference type="Proteomes" id="UP000178577">
    <property type="component" value="Unassembled WGS sequence"/>
</dbReference>
<dbReference type="InterPro" id="IPR036565">
    <property type="entry name" value="Mur-like_cat_sf"/>
</dbReference>
<name>A0A1F5G7T2_9BACT</name>
<dbReference type="InterPro" id="IPR005762">
    <property type="entry name" value="MurD"/>
</dbReference>
<proteinExistence type="inferred from homology"/>
<protein>
    <recommendedName>
        <fullName evidence="7 8">UDP-N-acetylmuramoylalanine--D-glutamate ligase</fullName>
        <ecNumber evidence="7 8">6.3.2.9</ecNumber>
    </recommendedName>
    <alternativeName>
        <fullName evidence="7">D-glutamic acid-adding enzyme</fullName>
    </alternativeName>
    <alternativeName>
        <fullName evidence="7">UDP-N-acetylmuramoyl-L-alanyl-D-glutamate synthetase</fullName>
    </alternativeName>
</protein>
<organism evidence="11 12">
    <name type="scientific">Candidatus Curtissbacteria bacterium RIFCSPHIGHO2_01_FULL_40_12</name>
    <dbReference type="NCBI Taxonomy" id="1797710"/>
    <lineage>
        <taxon>Bacteria</taxon>
        <taxon>Candidatus Curtissiibacteriota</taxon>
    </lineage>
</organism>
<evidence type="ECO:0000256" key="6">
    <source>
        <dbReference type="ARBA" id="ARBA00022840"/>
    </source>
</evidence>
<keyword evidence="7 8" id="KW-0961">Cell wall biogenesis/degradation</keyword>
<evidence type="ECO:0000256" key="2">
    <source>
        <dbReference type="ARBA" id="ARBA00004752"/>
    </source>
</evidence>
<comment type="function">
    <text evidence="7 8">Cell wall formation. Catalyzes the addition of glutamate to the nucleotide precursor UDP-N-acetylmuramoyl-L-alanine (UMA).</text>
</comment>
<dbReference type="InterPro" id="IPR036615">
    <property type="entry name" value="Mur_ligase_C_dom_sf"/>
</dbReference>
<evidence type="ECO:0000256" key="7">
    <source>
        <dbReference type="HAMAP-Rule" id="MF_00639"/>
    </source>
</evidence>
<dbReference type="HAMAP" id="MF_00639">
    <property type="entry name" value="MurD"/>
    <property type="match status" value="1"/>
</dbReference>
<dbReference type="PANTHER" id="PTHR43692:SF1">
    <property type="entry name" value="UDP-N-ACETYLMURAMOYLALANINE--D-GLUTAMATE LIGASE"/>
    <property type="match status" value="1"/>
</dbReference>
<dbReference type="Pfam" id="PF21799">
    <property type="entry name" value="MurD-like_N"/>
    <property type="match status" value="1"/>
</dbReference>
<dbReference type="InterPro" id="IPR004101">
    <property type="entry name" value="Mur_ligase_C"/>
</dbReference>
<dbReference type="Pfam" id="PF02875">
    <property type="entry name" value="Mur_ligase_C"/>
    <property type="match status" value="1"/>
</dbReference>
<comment type="pathway">
    <text evidence="2 7 8">Cell wall biogenesis; peptidoglycan biosynthesis.</text>
</comment>
<dbReference type="GO" id="GO:0008764">
    <property type="term" value="F:UDP-N-acetylmuramoylalanine-D-glutamate ligase activity"/>
    <property type="evidence" value="ECO:0007669"/>
    <property type="project" value="UniProtKB-UniRule"/>
</dbReference>
<sequence>MEEINGKSALIVGYGREGQSVHRFLLAHHPNLKIGIADIAKIKPIDKNVDLHLGKDYLEDIEKYDVLIRSPGISSSLPQLKNFTKAGKIVTSATNIFFSISPGVIVGVTGTKGKSTTSSLIADVLASELNDVRLVGNIGRPALDYLKGADRKTIFVCELSSQQLEDLRYSPHVAVVHVIYPEHLDSHKTFGQYLSAKSNIVKFQETGDFVIFNAGNTNSSKLGQMSLAKKIPFASDEKYKGLCFIRGDSVFLKEDHRKKHILERSDIPLLGPGNIENVLAVVCVASLFKISSAKIKQIVKKFKSLPHRLEFVANVNGIKFYNDSQATNPMAVINALEGLSPDVGTLIIGGYDRGLDLTQLGKYIALQNIQNLILFPTTGEKIWSIIASAKIKGRSFRKFKANSMQEAVDIAFANTPKGKTCLLSPGAASFGLFKNYEERGNLFREFVLSKK</sequence>
<keyword evidence="7 8" id="KW-0132">Cell division</keyword>
<evidence type="ECO:0000256" key="4">
    <source>
        <dbReference type="ARBA" id="ARBA00022598"/>
    </source>
</evidence>
<evidence type="ECO:0000313" key="12">
    <source>
        <dbReference type="Proteomes" id="UP000178577"/>
    </source>
</evidence>
<feature type="binding site" evidence="7">
    <location>
        <begin position="110"/>
        <end position="116"/>
    </location>
    <ligand>
        <name>ATP</name>
        <dbReference type="ChEBI" id="CHEBI:30616"/>
    </ligand>
</feature>
<feature type="domain" description="Mur ligase central" evidence="10">
    <location>
        <begin position="108"/>
        <end position="285"/>
    </location>
</feature>
<evidence type="ECO:0000259" key="10">
    <source>
        <dbReference type="Pfam" id="PF08245"/>
    </source>
</evidence>
<dbReference type="GO" id="GO:0005524">
    <property type="term" value="F:ATP binding"/>
    <property type="evidence" value="ECO:0007669"/>
    <property type="project" value="UniProtKB-UniRule"/>
</dbReference>
<keyword evidence="5 7" id="KW-0547">Nucleotide-binding</keyword>
<evidence type="ECO:0000256" key="5">
    <source>
        <dbReference type="ARBA" id="ARBA00022741"/>
    </source>
</evidence>
<gene>
    <name evidence="7" type="primary">murD</name>
    <name evidence="11" type="ORF">A2693_01565</name>
</gene>
<comment type="catalytic activity">
    <reaction evidence="7 8">
        <text>UDP-N-acetyl-alpha-D-muramoyl-L-alanine + D-glutamate + ATP = UDP-N-acetyl-alpha-D-muramoyl-L-alanyl-D-glutamate + ADP + phosphate + H(+)</text>
        <dbReference type="Rhea" id="RHEA:16429"/>
        <dbReference type="ChEBI" id="CHEBI:15378"/>
        <dbReference type="ChEBI" id="CHEBI:29986"/>
        <dbReference type="ChEBI" id="CHEBI:30616"/>
        <dbReference type="ChEBI" id="CHEBI:43474"/>
        <dbReference type="ChEBI" id="CHEBI:83898"/>
        <dbReference type="ChEBI" id="CHEBI:83900"/>
        <dbReference type="ChEBI" id="CHEBI:456216"/>
        <dbReference type="EC" id="6.3.2.9"/>
    </reaction>
</comment>
<dbReference type="SUPFAM" id="SSF53244">
    <property type="entry name" value="MurD-like peptide ligases, peptide-binding domain"/>
    <property type="match status" value="1"/>
</dbReference>
<dbReference type="InterPro" id="IPR013221">
    <property type="entry name" value="Mur_ligase_cen"/>
</dbReference>
<comment type="caution">
    <text evidence="11">The sequence shown here is derived from an EMBL/GenBank/DDBJ whole genome shotgun (WGS) entry which is preliminary data.</text>
</comment>
<dbReference type="EC" id="6.3.2.9" evidence="7 8"/>
<dbReference type="NCBIfam" id="TIGR01087">
    <property type="entry name" value="murD"/>
    <property type="match status" value="1"/>
</dbReference>
<dbReference type="SUPFAM" id="SSF51984">
    <property type="entry name" value="MurCD N-terminal domain"/>
    <property type="match status" value="1"/>
</dbReference>
<dbReference type="Pfam" id="PF08245">
    <property type="entry name" value="Mur_ligase_M"/>
    <property type="match status" value="1"/>
</dbReference>
<evidence type="ECO:0000259" key="9">
    <source>
        <dbReference type="Pfam" id="PF02875"/>
    </source>
</evidence>
<dbReference type="AlphaFoldDB" id="A0A1F5G7T2"/>
<keyword evidence="7 8" id="KW-0573">Peptidoglycan synthesis</keyword>
<dbReference type="SUPFAM" id="SSF53623">
    <property type="entry name" value="MurD-like peptide ligases, catalytic domain"/>
    <property type="match status" value="1"/>
</dbReference>
<reference evidence="11 12" key="1">
    <citation type="journal article" date="2016" name="Nat. Commun.">
        <title>Thousands of microbial genomes shed light on interconnected biogeochemical processes in an aquifer system.</title>
        <authorList>
            <person name="Anantharaman K."/>
            <person name="Brown C.T."/>
            <person name="Hug L.A."/>
            <person name="Sharon I."/>
            <person name="Castelle C.J."/>
            <person name="Probst A.J."/>
            <person name="Thomas B.C."/>
            <person name="Singh A."/>
            <person name="Wilkins M.J."/>
            <person name="Karaoz U."/>
            <person name="Brodie E.L."/>
            <person name="Williams K.H."/>
            <person name="Hubbard S.S."/>
            <person name="Banfield J.F."/>
        </authorList>
    </citation>
    <scope>NUCLEOTIDE SEQUENCE [LARGE SCALE GENOMIC DNA]</scope>
</reference>
<dbReference type="GO" id="GO:0009252">
    <property type="term" value="P:peptidoglycan biosynthetic process"/>
    <property type="evidence" value="ECO:0007669"/>
    <property type="project" value="UniProtKB-UniRule"/>
</dbReference>
<dbReference type="GO" id="GO:0008360">
    <property type="term" value="P:regulation of cell shape"/>
    <property type="evidence" value="ECO:0007669"/>
    <property type="project" value="UniProtKB-KW"/>
</dbReference>
<dbReference type="GO" id="GO:0005737">
    <property type="term" value="C:cytoplasm"/>
    <property type="evidence" value="ECO:0007669"/>
    <property type="project" value="UniProtKB-SubCell"/>
</dbReference>
<keyword evidence="4 7" id="KW-0436">Ligase</keyword>
<dbReference type="GO" id="GO:0051301">
    <property type="term" value="P:cell division"/>
    <property type="evidence" value="ECO:0007669"/>
    <property type="project" value="UniProtKB-KW"/>
</dbReference>
<dbReference type="GO" id="GO:0071555">
    <property type="term" value="P:cell wall organization"/>
    <property type="evidence" value="ECO:0007669"/>
    <property type="project" value="UniProtKB-KW"/>
</dbReference>